<protein>
    <submittedName>
        <fullName evidence="2">Uncharacterized protein</fullName>
    </submittedName>
</protein>
<dbReference type="STRING" id="1802610.A2W32_03825"/>
<evidence type="ECO:0000256" key="1">
    <source>
        <dbReference type="SAM" id="Phobius"/>
    </source>
</evidence>
<accession>A0A1F4UYX7</accession>
<sequence>MLITPHTLVGIALGTTIQNPAIAVPLAFVMHFLGDLVPHWDFFSHTDREQRLRGWRPIAVMADLSLAIALGMFFVLYALWVVKSTDMAVNIFLCAVASVLPDVLEAPHIYMTPDKEPRITKLIYFFQHKMQFQASLPWGIISQLGVMAFCLLLILSSIK</sequence>
<keyword evidence="1" id="KW-1133">Transmembrane helix</keyword>
<comment type="caution">
    <text evidence="2">The sequence shown here is derived from an EMBL/GenBank/DDBJ whole genome shotgun (WGS) entry which is preliminary data.</text>
</comment>
<proteinExistence type="predicted"/>
<reference evidence="2 3" key="1">
    <citation type="journal article" date="2016" name="Nat. Commun.">
        <title>Thousands of microbial genomes shed light on interconnected biogeochemical processes in an aquifer system.</title>
        <authorList>
            <person name="Anantharaman K."/>
            <person name="Brown C.T."/>
            <person name="Hug L.A."/>
            <person name="Sharon I."/>
            <person name="Castelle C.J."/>
            <person name="Probst A.J."/>
            <person name="Thomas B.C."/>
            <person name="Singh A."/>
            <person name="Wilkins M.J."/>
            <person name="Karaoz U."/>
            <person name="Brodie E.L."/>
            <person name="Williams K.H."/>
            <person name="Hubbard S.S."/>
            <person name="Banfield J.F."/>
        </authorList>
    </citation>
    <scope>NUCLEOTIDE SEQUENCE [LARGE SCALE GENOMIC DNA]</scope>
</reference>
<keyword evidence="1" id="KW-0812">Transmembrane</keyword>
<keyword evidence="1" id="KW-0472">Membrane</keyword>
<feature type="transmembrane region" description="Helical" evidence="1">
    <location>
        <begin position="58"/>
        <end position="80"/>
    </location>
</feature>
<dbReference type="AlphaFoldDB" id="A0A1F4UYX7"/>
<dbReference type="Proteomes" id="UP000177371">
    <property type="component" value="Unassembled WGS sequence"/>
</dbReference>
<dbReference type="EMBL" id="MEUT01000040">
    <property type="protein sequence ID" value="OGC50131.1"/>
    <property type="molecule type" value="Genomic_DNA"/>
</dbReference>
<organism evidence="2 3">
    <name type="scientific">candidate division WWE3 bacterium RBG_16_37_10</name>
    <dbReference type="NCBI Taxonomy" id="1802610"/>
    <lineage>
        <taxon>Bacteria</taxon>
        <taxon>Katanobacteria</taxon>
    </lineage>
</organism>
<evidence type="ECO:0000313" key="2">
    <source>
        <dbReference type="EMBL" id="OGC50131.1"/>
    </source>
</evidence>
<evidence type="ECO:0000313" key="3">
    <source>
        <dbReference type="Proteomes" id="UP000177371"/>
    </source>
</evidence>
<gene>
    <name evidence="2" type="ORF">A2W32_03825</name>
</gene>
<feature type="transmembrane region" description="Helical" evidence="1">
    <location>
        <begin position="136"/>
        <end position="155"/>
    </location>
</feature>
<name>A0A1F4UYX7_UNCKA</name>